<evidence type="ECO:0000256" key="1">
    <source>
        <dbReference type="PROSITE-ProRule" id="PRU00023"/>
    </source>
</evidence>
<evidence type="ECO:0000256" key="2">
    <source>
        <dbReference type="SAM" id="Phobius"/>
    </source>
</evidence>
<accession>A0ABS5HJ40</accession>
<dbReference type="Gene3D" id="1.25.40.20">
    <property type="entry name" value="Ankyrin repeat-containing domain"/>
    <property type="match status" value="2"/>
</dbReference>
<dbReference type="PROSITE" id="PS50297">
    <property type="entry name" value="ANK_REP_REGION"/>
    <property type="match status" value="1"/>
</dbReference>
<dbReference type="PANTHER" id="PTHR24133:SF40">
    <property type="entry name" value="ANKYRIN REPEAT DOMAIN 44"/>
    <property type="match status" value="1"/>
</dbReference>
<dbReference type="PROSITE" id="PS50088">
    <property type="entry name" value="ANK_REPEAT"/>
    <property type="match status" value="1"/>
</dbReference>
<dbReference type="SMART" id="SM00248">
    <property type="entry name" value="ANK"/>
    <property type="match status" value="5"/>
</dbReference>
<keyword evidence="2" id="KW-1133">Transmembrane helix</keyword>
<keyword evidence="2" id="KW-0472">Membrane</keyword>
<feature type="repeat" description="ANK" evidence="1">
    <location>
        <begin position="289"/>
        <end position="321"/>
    </location>
</feature>
<dbReference type="SUPFAM" id="SSF48403">
    <property type="entry name" value="Ankyrin repeat"/>
    <property type="match status" value="1"/>
</dbReference>
<sequence length="410" mass="46529">MGFKEDTVRYIIFCIFLTVSSYAITCESLSDKSAFKTQPKNFADISEELFSCDKSILNLNEIKELLKLAKIIRGENPNCVGSGVYDENFNKFRWGILKAGYAPEIYKNTLAKPDVAEAQKDAQMTYFRYWGNLYLYNFLKHKQFLKAYNEAQTPLVKFYESRGIDAGSAAYYATSVVNEFLSFAVGKEYTQKSRGKMSEIQQILSDKNLNLNYLISLLYNKNYTQFELTNMLNTALLNEQRVDVLNEILKRGADINIGDETPLFYALKNIKNVEFLIKQGANVNHKNLFGKTALFYAVEFKDESLIRLLLEYGADTNATYIDTNTKNAMLNMGDQRFYENTCALEHTGRSVFMHAAAHADASILALLVSAMVDINLIDEIGFNAMDYAIINGNNNAIEYLKTLGLEPNLN</sequence>
<keyword evidence="1" id="KW-0040">ANK repeat</keyword>
<reference evidence="3 4" key="1">
    <citation type="submission" date="2021-04" db="EMBL/GenBank/DDBJ databases">
        <title>Molecular and phenotypic characterization and identification of bacterial isolates recovered from the Anatolian ground squirrels (Spermophilus xanthoprymnus) and which have the potential to form a new species in the Campylobacter genus.</title>
        <authorList>
            <person name="Aydin F."/>
            <person name="Abay S."/>
            <person name="Kayman T."/>
            <person name="Karakaya E."/>
            <person name="Mustak H.K."/>
            <person name="Mustak I.B."/>
            <person name="Bilgin N."/>
            <person name="Duzler A."/>
            <person name="Sahin O."/>
            <person name="Guran O."/>
            <person name="Saticioglu I.B."/>
        </authorList>
    </citation>
    <scope>NUCLEOTIDE SEQUENCE [LARGE SCALE GENOMIC DNA]</scope>
    <source>
        <strain evidence="4">faydin-G24</strain>
    </source>
</reference>
<comment type="caution">
    <text evidence="3">The sequence shown here is derived from an EMBL/GenBank/DDBJ whole genome shotgun (WGS) entry which is preliminary data.</text>
</comment>
<dbReference type="Proteomes" id="UP000682951">
    <property type="component" value="Unassembled WGS sequence"/>
</dbReference>
<dbReference type="InterPro" id="IPR002110">
    <property type="entry name" value="Ankyrin_rpt"/>
</dbReference>
<protein>
    <submittedName>
        <fullName evidence="3">Ankyrin repeat domain-containing protein</fullName>
    </submittedName>
</protein>
<feature type="transmembrane region" description="Helical" evidence="2">
    <location>
        <begin position="7"/>
        <end position="24"/>
    </location>
</feature>
<dbReference type="InterPro" id="IPR052391">
    <property type="entry name" value="E3_Ligase-Neurotoxin"/>
</dbReference>
<dbReference type="EMBL" id="JAGSSW010000004">
    <property type="protein sequence ID" value="MBR8464030.1"/>
    <property type="molecule type" value="Genomic_DNA"/>
</dbReference>
<dbReference type="Pfam" id="PF12796">
    <property type="entry name" value="Ank_2"/>
    <property type="match status" value="1"/>
</dbReference>
<keyword evidence="2" id="KW-0812">Transmembrane</keyword>
<dbReference type="PANTHER" id="PTHR24133">
    <property type="entry name" value="ANKYRIN DOMAIN-CONTAINING"/>
    <property type="match status" value="1"/>
</dbReference>
<proteinExistence type="predicted"/>
<keyword evidence="4" id="KW-1185">Reference proteome</keyword>
<evidence type="ECO:0000313" key="4">
    <source>
        <dbReference type="Proteomes" id="UP000682951"/>
    </source>
</evidence>
<name>A0ABS5HJ40_9BACT</name>
<gene>
    <name evidence="3" type="ORF">KDD93_05520</name>
</gene>
<evidence type="ECO:0000313" key="3">
    <source>
        <dbReference type="EMBL" id="MBR8464030.1"/>
    </source>
</evidence>
<organism evidence="3 4">
    <name type="scientific">Campylobacter anatolicus</name>
    <dbReference type="NCBI Taxonomy" id="2829105"/>
    <lineage>
        <taxon>Bacteria</taxon>
        <taxon>Pseudomonadati</taxon>
        <taxon>Campylobacterota</taxon>
        <taxon>Epsilonproteobacteria</taxon>
        <taxon>Campylobacterales</taxon>
        <taxon>Campylobacteraceae</taxon>
        <taxon>Campylobacter</taxon>
    </lineage>
</organism>
<dbReference type="InterPro" id="IPR036770">
    <property type="entry name" value="Ankyrin_rpt-contain_sf"/>
</dbReference>